<dbReference type="InterPro" id="IPR010982">
    <property type="entry name" value="Lambda_DNA-bd_dom_sf"/>
</dbReference>
<protein>
    <submittedName>
        <fullName evidence="1">Helix-turn-helix domain-containing protein</fullName>
    </submittedName>
</protein>
<reference evidence="1 2" key="1">
    <citation type="journal article" date="2018" name="Int. J. Syst. Evol. Microbiol.">
        <title>Epidermidibacterium keratini gen. nov., sp. nov., a member of the family Sporichthyaceae, isolated from keratin epidermis.</title>
        <authorList>
            <person name="Lee D.G."/>
            <person name="Trujillo M.E."/>
            <person name="Kang S."/>
            <person name="Nam J.J."/>
            <person name="Kim Y.J."/>
        </authorList>
    </citation>
    <scope>NUCLEOTIDE SEQUENCE [LARGE SCALE GENOMIC DNA]</scope>
    <source>
        <strain evidence="1 2">EPI-7</strain>
    </source>
</reference>
<keyword evidence="2" id="KW-1185">Reference proteome</keyword>
<name>A0A7L4YTP6_9ACTN</name>
<evidence type="ECO:0000313" key="2">
    <source>
        <dbReference type="Proteomes" id="UP000463857"/>
    </source>
</evidence>
<dbReference type="EMBL" id="CP047156">
    <property type="protein sequence ID" value="QHC02438.1"/>
    <property type="molecule type" value="Genomic_DNA"/>
</dbReference>
<dbReference type="SUPFAM" id="SSF47413">
    <property type="entry name" value="lambda repressor-like DNA-binding domains"/>
    <property type="match status" value="1"/>
</dbReference>
<gene>
    <name evidence="1" type="ORF">EK0264_13455</name>
</gene>
<sequence>MLAVAARIRELAGRSSIAELARRTGTSRSRMSTYASGKVTPSAAMMLRIERVAGT</sequence>
<dbReference type="InterPro" id="IPR001387">
    <property type="entry name" value="Cro/C1-type_HTH"/>
</dbReference>
<dbReference type="Pfam" id="PF13560">
    <property type="entry name" value="HTH_31"/>
    <property type="match status" value="1"/>
</dbReference>
<evidence type="ECO:0000313" key="1">
    <source>
        <dbReference type="EMBL" id="QHC02438.1"/>
    </source>
</evidence>
<dbReference type="KEGG" id="eke:EK0264_13455"/>
<dbReference type="CDD" id="cd00093">
    <property type="entry name" value="HTH_XRE"/>
    <property type="match status" value="1"/>
</dbReference>
<accession>A0A7L4YTP6</accession>
<dbReference type="Proteomes" id="UP000463857">
    <property type="component" value="Chromosome"/>
</dbReference>
<dbReference type="GO" id="GO:0003677">
    <property type="term" value="F:DNA binding"/>
    <property type="evidence" value="ECO:0007669"/>
    <property type="project" value="InterPro"/>
</dbReference>
<proteinExistence type="predicted"/>
<dbReference type="AlphaFoldDB" id="A0A7L4YTP6"/>
<organism evidence="1 2">
    <name type="scientific">Epidermidibacterium keratini</name>
    <dbReference type="NCBI Taxonomy" id="1891644"/>
    <lineage>
        <taxon>Bacteria</taxon>
        <taxon>Bacillati</taxon>
        <taxon>Actinomycetota</taxon>
        <taxon>Actinomycetes</taxon>
        <taxon>Sporichthyales</taxon>
        <taxon>Sporichthyaceae</taxon>
        <taxon>Epidermidibacterium</taxon>
    </lineage>
</organism>
<dbReference type="Gene3D" id="1.10.260.40">
    <property type="entry name" value="lambda repressor-like DNA-binding domains"/>
    <property type="match status" value="1"/>
</dbReference>
<dbReference type="InParanoid" id="A0A7L4YTP6"/>